<sequence length="647" mass="74332">MKNMEKDGPKRTDLEDHELTDDGFEHGDLDNFEEEEWWTGDESEDSECEQDIEEHEYTTHGETAQTVKIRLFLTDEGVDRSMWMKTFTAECTYDGVVVATALARYIDREGIRSEFWKKMELPSEEMRDVAFQLFDRYGTVKAKYKDHPVQRGSGIWGNELDYGPLFLFEELHVAAELRRKGLGHKIASLLLDKAKQFCLEDKPDSENADLVYGSNQAFERAWTLHALVDPGILTADIESQSVGKSVEERLMIRTRVQFEAIYFWRACGFRRIGASCYFAFSYDSQHESHALDAASDFDPRQDYSEDLEDEELHEKVPFSEVKKLKLERLRDSLPLHHAALTLADDELKEFFMTHADDDHIGWDHVTASEATLLHLTACQLKPLSTRWLLESVPNTDSWRRARDIDGYTPLEALREDLEIMRTQKEIGTGTFLSDHFRGYPDTAVSCLALLSGPDTLRLSDACLRYGCTCGECLEGFISARMSSALIFQGETTYDHIQEGIDDGSFWVKDNDYLLIHLDHDVRRNLRTNKSFRKGFANIFRIAVECLKANRIPTAESLEWCCNNRSEWPPDTKNYLRRSGTAMGCRAVLRYMFDAAKEEDEKAGNGECQLVLKEAWSDLPTCRNDHEFEFVARACGYGGDDFISLQMW</sequence>
<dbReference type="OMA" id="PECRNDH"/>
<name>A0A0U5CD77_ASPCI</name>
<feature type="compositionally biased region" description="Acidic residues" evidence="1">
    <location>
        <begin position="30"/>
        <end position="47"/>
    </location>
</feature>
<gene>
    <name evidence="2" type="ORF">ASPCAL10848</name>
</gene>
<proteinExistence type="predicted"/>
<dbReference type="EMBL" id="CDMC01000009">
    <property type="protein sequence ID" value="CEL07692.1"/>
    <property type="molecule type" value="Genomic_DNA"/>
</dbReference>
<organism evidence="2 3">
    <name type="scientific">Aspergillus calidoustus</name>
    <dbReference type="NCBI Taxonomy" id="454130"/>
    <lineage>
        <taxon>Eukaryota</taxon>
        <taxon>Fungi</taxon>
        <taxon>Dikarya</taxon>
        <taxon>Ascomycota</taxon>
        <taxon>Pezizomycotina</taxon>
        <taxon>Eurotiomycetes</taxon>
        <taxon>Eurotiomycetidae</taxon>
        <taxon>Eurotiales</taxon>
        <taxon>Aspergillaceae</taxon>
        <taxon>Aspergillus</taxon>
        <taxon>Aspergillus subgen. Nidulantes</taxon>
    </lineage>
</organism>
<dbReference type="STRING" id="454130.A0A0U5CD77"/>
<dbReference type="OrthoDB" id="508139at2759"/>
<dbReference type="Proteomes" id="UP000054771">
    <property type="component" value="Unassembled WGS sequence"/>
</dbReference>
<accession>A0A0U5CD77</accession>
<protein>
    <submittedName>
        <fullName evidence="2">Uncharacterized protein</fullName>
    </submittedName>
</protein>
<dbReference type="AlphaFoldDB" id="A0A0U5CD77"/>
<evidence type="ECO:0000313" key="2">
    <source>
        <dbReference type="EMBL" id="CEL07692.1"/>
    </source>
</evidence>
<feature type="region of interest" description="Disordered" evidence="1">
    <location>
        <begin position="1"/>
        <end position="47"/>
    </location>
</feature>
<keyword evidence="3" id="KW-1185">Reference proteome</keyword>
<reference evidence="3" key="1">
    <citation type="journal article" date="2016" name="Genome Announc.">
        <title>Draft genome sequences of fungus Aspergillus calidoustus.</title>
        <authorList>
            <person name="Horn F."/>
            <person name="Linde J."/>
            <person name="Mattern D.J."/>
            <person name="Walther G."/>
            <person name="Guthke R."/>
            <person name="Scherlach K."/>
            <person name="Martin K."/>
            <person name="Brakhage A.A."/>
            <person name="Petzke L."/>
            <person name="Valiante V."/>
        </authorList>
    </citation>
    <scope>NUCLEOTIDE SEQUENCE [LARGE SCALE GENOMIC DNA]</scope>
    <source>
        <strain evidence="3">SF006504</strain>
    </source>
</reference>
<evidence type="ECO:0000313" key="3">
    <source>
        <dbReference type="Proteomes" id="UP000054771"/>
    </source>
</evidence>
<evidence type="ECO:0000256" key="1">
    <source>
        <dbReference type="SAM" id="MobiDB-lite"/>
    </source>
</evidence>
<feature type="compositionally biased region" description="Basic and acidic residues" evidence="1">
    <location>
        <begin position="1"/>
        <end position="14"/>
    </location>
</feature>